<proteinExistence type="predicted"/>
<dbReference type="AlphaFoldDB" id="A0A4R4KA86"/>
<accession>A0A4R4KA86</accession>
<dbReference type="GO" id="GO:0032259">
    <property type="term" value="P:methylation"/>
    <property type="evidence" value="ECO:0007669"/>
    <property type="project" value="UniProtKB-KW"/>
</dbReference>
<dbReference type="PANTHER" id="PTHR34203">
    <property type="entry name" value="METHYLTRANSFERASE, FKBM FAMILY PROTEIN"/>
    <property type="match status" value="1"/>
</dbReference>
<feature type="domain" description="Methyltransferase FkbM" evidence="1">
    <location>
        <begin position="55"/>
        <end position="200"/>
    </location>
</feature>
<dbReference type="RefSeq" id="WP_132119860.1">
    <property type="nucleotide sequence ID" value="NZ_SMJU01000010.1"/>
</dbReference>
<dbReference type="InterPro" id="IPR029063">
    <property type="entry name" value="SAM-dependent_MTases_sf"/>
</dbReference>
<dbReference type="Gene3D" id="3.40.50.150">
    <property type="entry name" value="Vaccinia Virus protein VP39"/>
    <property type="match status" value="1"/>
</dbReference>
<dbReference type="EMBL" id="SMJU01000010">
    <property type="protein sequence ID" value="TDB63466.1"/>
    <property type="molecule type" value="Genomic_DNA"/>
</dbReference>
<organism evidence="2 3">
    <name type="scientific">Arundinibacter roseus</name>
    <dbReference type="NCBI Taxonomy" id="2070510"/>
    <lineage>
        <taxon>Bacteria</taxon>
        <taxon>Pseudomonadati</taxon>
        <taxon>Bacteroidota</taxon>
        <taxon>Cytophagia</taxon>
        <taxon>Cytophagales</taxon>
        <taxon>Spirosomataceae</taxon>
        <taxon>Arundinibacter</taxon>
    </lineage>
</organism>
<dbReference type="Proteomes" id="UP000295706">
    <property type="component" value="Unassembled WGS sequence"/>
</dbReference>
<comment type="caution">
    <text evidence="2">The sequence shown here is derived from an EMBL/GenBank/DDBJ whole genome shotgun (WGS) entry which is preliminary data.</text>
</comment>
<dbReference type="Pfam" id="PF05050">
    <property type="entry name" value="Methyltransf_21"/>
    <property type="match status" value="1"/>
</dbReference>
<dbReference type="SUPFAM" id="SSF53335">
    <property type="entry name" value="S-adenosyl-L-methionine-dependent methyltransferases"/>
    <property type="match status" value="1"/>
</dbReference>
<keyword evidence="2" id="KW-0808">Transferase</keyword>
<gene>
    <name evidence="2" type="ORF">EZE20_17050</name>
</gene>
<evidence type="ECO:0000313" key="3">
    <source>
        <dbReference type="Proteomes" id="UP000295706"/>
    </source>
</evidence>
<keyword evidence="3" id="KW-1185">Reference proteome</keyword>
<reference evidence="2 3" key="1">
    <citation type="submission" date="2019-02" db="EMBL/GenBank/DDBJ databases">
        <title>Arundinibacter roseus gen. nov., sp. nov., a new member of the family Cytophagaceae.</title>
        <authorList>
            <person name="Szuroczki S."/>
            <person name="Khayer B."/>
            <person name="Sproer C."/>
            <person name="Toumi M."/>
            <person name="Szabo A."/>
            <person name="Felfoldi T."/>
            <person name="Schumann P."/>
            <person name="Toth E."/>
        </authorList>
    </citation>
    <scope>NUCLEOTIDE SEQUENCE [LARGE SCALE GENOMIC DNA]</scope>
    <source>
        <strain evidence="2 3">DMA-k-7a</strain>
    </source>
</reference>
<keyword evidence="2" id="KW-0489">Methyltransferase</keyword>
<dbReference type="InterPro" id="IPR052514">
    <property type="entry name" value="SAM-dependent_MTase"/>
</dbReference>
<evidence type="ECO:0000313" key="2">
    <source>
        <dbReference type="EMBL" id="TDB63466.1"/>
    </source>
</evidence>
<dbReference type="PANTHER" id="PTHR34203:SF15">
    <property type="entry name" value="SLL1173 PROTEIN"/>
    <property type="match status" value="1"/>
</dbReference>
<evidence type="ECO:0000259" key="1">
    <source>
        <dbReference type="Pfam" id="PF05050"/>
    </source>
</evidence>
<dbReference type="NCBIfam" id="TIGR01444">
    <property type="entry name" value="fkbM_fam"/>
    <property type="match status" value="1"/>
</dbReference>
<sequence length="259" mass="29838">MKSLIHTLVGKTLYLRLHIWKKRIFGKSKDIEKQDFLKRKRFYASFVQKGDLCFDVGANLGNRIEPLLALGARVVAVEPQEFCYTELLKKFGNRIELVKKGLGEKEETKEFFVADAHTISSFSVEFIEKVKNGRFKQHQWSPPIEVEMTTLDALIETFGTPRFIKIDVEGYELEVLKGLSSPVNMISFEYMVPEQTAKVLACMQQLEIISADCEYNFSVGESMSFANERWLSPSEMKTFVQSKAFNDTEFGDVYCRHRP</sequence>
<dbReference type="InterPro" id="IPR006342">
    <property type="entry name" value="FkbM_mtfrase"/>
</dbReference>
<protein>
    <submittedName>
        <fullName evidence="2">FkbM family methyltransferase</fullName>
    </submittedName>
</protein>
<dbReference type="GO" id="GO:0008168">
    <property type="term" value="F:methyltransferase activity"/>
    <property type="evidence" value="ECO:0007669"/>
    <property type="project" value="UniProtKB-KW"/>
</dbReference>
<name>A0A4R4KA86_9BACT</name>
<dbReference type="OrthoDB" id="9812600at2"/>